<proteinExistence type="predicted"/>
<evidence type="ECO:0000256" key="3">
    <source>
        <dbReference type="ARBA" id="ARBA00023163"/>
    </source>
</evidence>
<geneLocation type="plasmid" evidence="6">
    <name>pretnxc12e</name>
</geneLocation>
<keyword evidence="1" id="KW-0805">Transcription regulation</keyword>
<reference evidence="5 6" key="1">
    <citation type="submission" date="2017-04" db="EMBL/GenBank/DDBJ databases">
        <title>Complete genome sequences of Rhizobium genomic linages associated to common bean (phaseolus vulgaris).</title>
        <authorList>
            <person name="Santamaria R.I."/>
            <person name="Bustos P."/>
            <person name="Perez-Carrascal O."/>
            <person name="Martinez-Flores I."/>
            <person name="Juarez S."/>
            <person name="Lozano L."/>
            <person name="Miranda F."/>
            <person name="Vinuesa P."/>
            <person name="Martinez-Romero E."/>
            <person name="Cevallos M.A."/>
            <person name="Romero D."/>
            <person name="Davila G."/>
            <person name="Gonzalez V."/>
        </authorList>
    </citation>
    <scope>NUCLEOTIDE SEQUENCE [LARGE SCALE GENOMIC DNA]</scope>
    <source>
        <strain evidence="5 6">NXC12</strain>
        <plasmid evidence="6">pretnxc12e</plasmid>
    </source>
</reference>
<evidence type="ECO:0000256" key="2">
    <source>
        <dbReference type="ARBA" id="ARBA00023125"/>
    </source>
</evidence>
<dbReference type="Proteomes" id="UP000194159">
    <property type="component" value="Plasmid pRetNXC12e"/>
</dbReference>
<protein>
    <submittedName>
        <fullName evidence="5">GntR family transcriptional regulator domain-containing protein</fullName>
    </submittedName>
</protein>
<evidence type="ECO:0000313" key="5">
    <source>
        <dbReference type="EMBL" id="ARQ14191.1"/>
    </source>
</evidence>
<dbReference type="AlphaFoldDB" id="A0AAN1BP07"/>
<keyword evidence="5" id="KW-0614">Plasmid</keyword>
<gene>
    <name evidence="5" type="ORF">NXC12_PE00597</name>
</gene>
<sequence length="95" mass="10818">MQPTRKQQKRQEPTSGTALRAFLVSTIRSVNARLERYRRVQLTLSHGKQTADRELRQIVEACLERKEDTAAELVYGHIMSACQSLLEHLPGKTSV</sequence>
<dbReference type="Gene3D" id="1.20.120.530">
    <property type="entry name" value="GntR ligand-binding domain-like"/>
    <property type="match status" value="1"/>
</dbReference>
<dbReference type="InterPro" id="IPR008920">
    <property type="entry name" value="TF_FadR/GntR_C"/>
</dbReference>
<dbReference type="EMBL" id="CP020911">
    <property type="protein sequence ID" value="ARQ14191.1"/>
    <property type="molecule type" value="Genomic_DNA"/>
</dbReference>
<accession>A0AAN1BP07</accession>
<evidence type="ECO:0000313" key="6">
    <source>
        <dbReference type="Proteomes" id="UP000194159"/>
    </source>
</evidence>
<keyword evidence="3" id="KW-0804">Transcription</keyword>
<dbReference type="InterPro" id="IPR011711">
    <property type="entry name" value="GntR_C"/>
</dbReference>
<dbReference type="GO" id="GO:0003677">
    <property type="term" value="F:DNA binding"/>
    <property type="evidence" value="ECO:0007669"/>
    <property type="project" value="UniProtKB-KW"/>
</dbReference>
<evidence type="ECO:0000256" key="1">
    <source>
        <dbReference type="ARBA" id="ARBA00023015"/>
    </source>
</evidence>
<feature type="domain" description="GntR C-terminal" evidence="4">
    <location>
        <begin position="21"/>
        <end position="78"/>
    </location>
</feature>
<organism evidence="5 6">
    <name type="scientific">Rhizobium etli</name>
    <dbReference type="NCBI Taxonomy" id="29449"/>
    <lineage>
        <taxon>Bacteria</taxon>
        <taxon>Pseudomonadati</taxon>
        <taxon>Pseudomonadota</taxon>
        <taxon>Alphaproteobacteria</taxon>
        <taxon>Hyphomicrobiales</taxon>
        <taxon>Rhizobiaceae</taxon>
        <taxon>Rhizobium/Agrobacterium group</taxon>
        <taxon>Rhizobium</taxon>
    </lineage>
</organism>
<dbReference type="SUPFAM" id="SSF48008">
    <property type="entry name" value="GntR ligand-binding domain-like"/>
    <property type="match status" value="1"/>
</dbReference>
<keyword evidence="2" id="KW-0238">DNA-binding</keyword>
<evidence type="ECO:0000259" key="4">
    <source>
        <dbReference type="Pfam" id="PF07729"/>
    </source>
</evidence>
<name>A0AAN1BP07_RHIET</name>
<dbReference type="Pfam" id="PF07729">
    <property type="entry name" value="FCD"/>
    <property type="match status" value="1"/>
</dbReference>